<protein>
    <submittedName>
        <fullName evidence="3">DNA helicase</fullName>
    </submittedName>
</protein>
<accession>A0AAF0GMZ7</accession>
<evidence type="ECO:0000256" key="1">
    <source>
        <dbReference type="SAM" id="MobiDB-lite"/>
    </source>
</evidence>
<organism evidence="3 4">
    <name type="scientific">Rhodococcus phage Trogglehumper</name>
    <dbReference type="NCBI Taxonomy" id="3038381"/>
    <lineage>
        <taxon>Viruses</taxon>
        <taxon>Duplodnaviria</taxon>
        <taxon>Heunggongvirae</taxon>
        <taxon>Uroviricota</taxon>
        <taxon>Caudoviricetes</taxon>
        <taxon>Caudoviricetes incertae sedis</taxon>
        <taxon>Trogglehumpervirus</taxon>
        <taxon>Trogglehumpervirus trogglehumper</taxon>
    </lineage>
</organism>
<dbReference type="Proteomes" id="UP001242841">
    <property type="component" value="Segment"/>
</dbReference>
<sequence>MRQAPQSEILARAAAIRAQKKAQEPTPAPAVVTPKARPAPVSVDVPDWLTDTLDEVPRDAVETVDSDAFMRSVIDGLDILTAYDKYCGKKRDEQPRGDEIMASCPTPNHRDNNPSACLNIAKNQWVCYGCREGGDVLGLVGGFLNLDPHVPSEYMTLTKTICRDLGYTFWTDTRGHERIVLPEAKPIAEVVSPEQPELPAAEILRDQEPVVMHGTIDDVPEIFDLEEAHDKGELTKPEPPKLDEDTAWLANTLDEMNDIGGRDADGKSRHTSMMDKLKAKLGKAAAESAPPVADPVETKVAEVAARVAPELIEPEPVVESVAQKPPRKNPFLAGIDKIFGSATDAKANAETPEPDREIVVDETPIFTDTPSIDWRNIFPENTFIHDYVSHAVIDDDCVEEFHVWNAISAVGLALAKDVGLNDSPIVYGNFYVCNVARSGGRKSKTNGLLMDILQKSFPYDAQSGNGLMVPIPAPSSGESLIDVFVNDQPDPLNQGQTITHRVRGLMEVPELSGLVNVATRNGNVLESVLINLFDCRNEITTTSRGSGIQKAKEPFGSMLTAVQPKLLQSLVSDKMVNSGFANRFVWVFGPEKTELPMGSIDSHTASVNHLVIKLKNMRDEMLSSVPLHRGTNSRLLKMDPESARIYSKFHYETMVPAKAADESDLSVRANLLMKKLILVFTANMGKSSVPPEAVEQAIKLWPYLMACYARVGSQINSTIMRDAEARVLTGVVSFTKKHGKGPTRRELWNSSIKGYKLIESRDALGKLMATMVKDGILEELPPKPGTRGMPQPRYVSTSD</sequence>
<dbReference type="EMBL" id="OQ709222">
    <property type="protein sequence ID" value="WGH21906.1"/>
    <property type="molecule type" value="Genomic_DNA"/>
</dbReference>
<dbReference type="InterPro" id="IPR036977">
    <property type="entry name" value="DNA_primase_Znf_CHC2"/>
</dbReference>
<dbReference type="GO" id="GO:0006260">
    <property type="term" value="P:DNA replication"/>
    <property type="evidence" value="ECO:0007669"/>
    <property type="project" value="InterPro"/>
</dbReference>
<evidence type="ECO:0000313" key="4">
    <source>
        <dbReference type="Proteomes" id="UP001242841"/>
    </source>
</evidence>
<keyword evidence="4" id="KW-1185">Reference proteome</keyword>
<dbReference type="Pfam" id="PF01807">
    <property type="entry name" value="Zn_ribbon_DnaG"/>
    <property type="match status" value="1"/>
</dbReference>
<keyword evidence="3" id="KW-0547">Nucleotide-binding</keyword>
<reference evidence="3" key="1">
    <citation type="submission" date="2023-03" db="EMBL/GenBank/DDBJ databases">
        <authorList>
            <person name="Aguilar E."/>
            <person name="Antigua R."/>
            <person name="Antonino C."/>
            <person name="Bisram R."/>
            <person name="Chen J."/>
            <person name="Davilmar B."/>
            <person name="Del R.K."/>
            <person name="Germosen J."/>
            <person name="Hernandez J."/>
            <person name="Kelloggs L."/>
            <person name="Lema C."/>
            <person name="Li J."/>
            <person name="Melendez A."/>
            <person name="Mohammed I."/>
            <person name="Ryan A."/>
            <person name="Singh S."/>
            <person name="Tariq H."/>
            <person name="Golebiewska U.P."/>
            <person name="Russell D.A."/>
            <person name="Jacobs-Sera D."/>
            <person name="Hatfull G.F."/>
        </authorList>
    </citation>
    <scope>NUCLEOTIDE SEQUENCE</scope>
</reference>
<gene>
    <name evidence="3" type="primary">22</name>
    <name evidence="3" type="ORF">SEA_TROGGLEHUMPER_22</name>
</gene>
<keyword evidence="3" id="KW-0378">Hydrolase</keyword>
<dbReference type="InterPro" id="IPR002694">
    <property type="entry name" value="Znf_CHC2"/>
</dbReference>
<dbReference type="Gene3D" id="3.90.580.10">
    <property type="entry name" value="Zinc finger, CHC2-type domain"/>
    <property type="match status" value="1"/>
</dbReference>
<name>A0AAF0GMZ7_9CAUD</name>
<feature type="compositionally biased region" description="Low complexity" evidence="1">
    <location>
        <begin position="29"/>
        <end position="40"/>
    </location>
</feature>
<evidence type="ECO:0000259" key="2">
    <source>
        <dbReference type="Pfam" id="PF01807"/>
    </source>
</evidence>
<dbReference type="GO" id="GO:0003677">
    <property type="term" value="F:DNA binding"/>
    <property type="evidence" value="ECO:0007669"/>
    <property type="project" value="InterPro"/>
</dbReference>
<keyword evidence="3" id="KW-0347">Helicase</keyword>
<dbReference type="GO" id="GO:0004386">
    <property type="term" value="F:helicase activity"/>
    <property type="evidence" value="ECO:0007669"/>
    <property type="project" value="UniProtKB-KW"/>
</dbReference>
<dbReference type="GO" id="GO:0003899">
    <property type="term" value="F:DNA-directed RNA polymerase activity"/>
    <property type="evidence" value="ECO:0007669"/>
    <property type="project" value="InterPro"/>
</dbReference>
<evidence type="ECO:0000313" key="3">
    <source>
        <dbReference type="EMBL" id="WGH21906.1"/>
    </source>
</evidence>
<dbReference type="SUPFAM" id="SSF57783">
    <property type="entry name" value="Zinc beta-ribbon"/>
    <property type="match status" value="1"/>
</dbReference>
<feature type="region of interest" description="Disordered" evidence="1">
    <location>
        <begin position="778"/>
        <end position="799"/>
    </location>
</feature>
<keyword evidence="3" id="KW-0067">ATP-binding</keyword>
<proteinExistence type="predicted"/>
<feature type="domain" description="Zinc finger CHC2-type" evidence="2">
    <location>
        <begin position="95"/>
        <end position="140"/>
    </location>
</feature>
<feature type="region of interest" description="Disordered" evidence="1">
    <location>
        <begin position="15"/>
        <end position="40"/>
    </location>
</feature>
<dbReference type="GO" id="GO:0008270">
    <property type="term" value="F:zinc ion binding"/>
    <property type="evidence" value="ECO:0007669"/>
    <property type="project" value="InterPro"/>
</dbReference>